<gene>
    <name evidence="6" type="ORF">HPB52_010653</name>
</gene>
<dbReference type="GO" id="GO:0003677">
    <property type="term" value="F:DNA binding"/>
    <property type="evidence" value="ECO:0007669"/>
    <property type="project" value="UniProtKB-KW"/>
</dbReference>
<reference evidence="6" key="1">
    <citation type="journal article" date="2020" name="Cell">
        <title>Large-Scale Comparative Analyses of Tick Genomes Elucidate Their Genetic Diversity and Vector Capacities.</title>
        <authorList>
            <consortium name="Tick Genome and Microbiome Consortium (TIGMIC)"/>
            <person name="Jia N."/>
            <person name="Wang J."/>
            <person name="Shi W."/>
            <person name="Du L."/>
            <person name="Sun Y."/>
            <person name="Zhan W."/>
            <person name="Jiang J.F."/>
            <person name="Wang Q."/>
            <person name="Zhang B."/>
            <person name="Ji P."/>
            <person name="Bell-Sakyi L."/>
            <person name="Cui X.M."/>
            <person name="Yuan T.T."/>
            <person name="Jiang B.G."/>
            <person name="Yang W.F."/>
            <person name="Lam T.T."/>
            <person name="Chang Q.C."/>
            <person name="Ding S.J."/>
            <person name="Wang X.J."/>
            <person name="Zhu J.G."/>
            <person name="Ruan X.D."/>
            <person name="Zhao L."/>
            <person name="Wei J.T."/>
            <person name="Ye R.Z."/>
            <person name="Que T.C."/>
            <person name="Du C.H."/>
            <person name="Zhou Y.H."/>
            <person name="Cheng J.X."/>
            <person name="Dai P.F."/>
            <person name="Guo W.B."/>
            <person name="Han X.H."/>
            <person name="Huang E.J."/>
            <person name="Li L.F."/>
            <person name="Wei W."/>
            <person name="Gao Y.C."/>
            <person name="Liu J.Z."/>
            <person name="Shao H.Z."/>
            <person name="Wang X."/>
            <person name="Wang C.C."/>
            <person name="Yang T.C."/>
            <person name="Huo Q.B."/>
            <person name="Li W."/>
            <person name="Chen H.Y."/>
            <person name="Chen S.E."/>
            <person name="Zhou L.G."/>
            <person name="Ni X.B."/>
            <person name="Tian J.H."/>
            <person name="Sheng Y."/>
            <person name="Liu T."/>
            <person name="Pan Y.S."/>
            <person name="Xia L.Y."/>
            <person name="Li J."/>
            <person name="Zhao F."/>
            <person name="Cao W.C."/>
        </authorList>
    </citation>
    <scope>NUCLEOTIDE SEQUENCE</scope>
    <source>
        <strain evidence="6">Rsan-2018</strain>
    </source>
</reference>
<evidence type="ECO:0000256" key="2">
    <source>
        <dbReference type="ARBA" id="ARBA00022771"/>
    </source>
</evidence>
<proteinExistence type="predicted"/>
<dbReference type="Proteomes" id="UP000821837">
    <property type="component" value="Unassembled WGS sequence"/>
</dbReference>
<dbReference type="GO" id="GO:0008270">
    <property type="term" value="F:zinc ion binding"/>
    <property type="evidence" value="ECO:0007669"/>
    <property type="project" value="UniProtKB-KW"/>
</dbReference>
<accession>A0A9D4T1R9</accession>
<evidence type="ECO:0000256" key="4">
    <source>
        <dbReference type="ARBA" id="ARBA00023125"/>
    </source>
</evidence>
<comment type="caution">
    <text evidence="6">The sequence shown here is derived from an EMBL/GenBank/DDBJ whole genome shotgun (WGS) entry which is preliminary data.</text>
</comment>
<dbReference type="AlphaFoldDB" id="A0A9D4T1R9"/>
<dbReference type="EMBL" id="JABSTV010001248">
    <property type="protein sequence ID" value="KAH7968686.1"/>
    <property type="molecule type" value="Genomic_DNA"/>
</dbReference>
<sequence>MNENKYGVGTVPYHCVLHGLVKVPKPQDVVARRAASIGYGELRCLRLLQPHKNSPNDENFQRVGFYVVPKVISGQCAKTTELSSKRRALWLSRIRREDLDESATHYRVCGAHFITGERGSSIKCVSSAL</sequence>
<organism evidence="6 7">
    <name type="scientific">Rhipicephalus sanguineus</name>
    <name type="common">Brown dog tick</name>
    <name type="synonym">Ixodes sanguineus</name>
    <dbReference type="NCBI Taxonomy" id="34632"/>
    <lineage>
        <taxon>Eukaryota</taxon>
        <taxon>Metazoa</taxon>
        <taxon>Ecdysozoa</taxon>
        <taxon>Arthropoda</taxon>
        <taxon>Chelicerata</taxon>
        <taxon>Arachnida</taxon>
        <taxon>Acari</taxon>
        <taxon>Parasitiformes</taxon>
        <taxon>Ixodida</taxon>
        <taxon>Ixodoidea</taxon>
        <taxon>Ixodidae</taxon>
        <taxon>Rhipicephalinae</taxon>
        <taxon>Rhipicephalus</taxon>
        <taxon>Rhipicephalus</taxon>
    </lineage>
</organism>
<dbReference type="InterPro" id="IPR006612">
    <property type="entry name" value="THAP_Znf"/>
</dbReference>
<evidence type="ECO:0000259" key="5">
    <source>
        <dbReference type="Pfam" id="PF05485"/>
    </source>
</evidence>
<keyword evidence="7" id="KW-1185">Reference proteome</keyword>
<protein>
    <recommendedName>
        <fullName evidence="5">THAP-type domain-containing protein</fullName>
    </recommendedName>
</protein>
<evidence type="ECO:0000256" key="1">
    <source>
        <dbReference type="ARBA" id="ARBA00022723"/>
    </source>
</evidence>
<keyword evidence="3" id="KW-0862">Zinc</keyword>
<keyword evidence="4" id="KW-0238">DNA-binding</keyword>
<keyword evidence="2" id="KW-0863">Zinc-finger</keyword>
<name>A0A9D4T1R9_RHISA</name>
<evidence type="ECO:0000313" key="7">
    <source>
        <dbReference type="Proteomes" id="UP000821837"/>
    </source>
</evidence>
<keyword evidence="1" id="KW-0479">Metal-binding</keyword>
<dbReference type="Pfam" id="PF05485">
    <property type="entry name" value="THAP"/>
    <property type="match status" value="1"/>
</dbReference>
<feature type="domain" description="THAP-type" evidence="5">
    <location>
        <begin position="57"/>
        <end position="113"/>
    </location>
</feature>
<evidence type="ECO:0000256" key="3">
    <source>
        <dbReference type="ARBA" id="ARBA00022833"/>
    </source>
</evidence>
<evidence type="ECO:0000313" key="6">
    <source>
        <dbReference type="EMBL" id="KAH7968686.1"/>
    </source>
</evidence>
<reference evidence="6" key="2">
    <citation type="submission" date="2021-09" db="EMBL/GenBank/DDBJ databases">
        <authorList>
            <person name="Jia N."/>
            <person name="Wang J."/>
            <person name="Shi W."/>
            <person name="Du L."/>
            <person name="Sun Y."/>
            <person name="Zhan W."/>
            <person name="Jiang J."/>
            <person name="Wang Q."/>
            <person name="Zhang B."/>
            <person name="Ji P."/>
            <person name="Sakyi L.B."/>
            <person name="Cui X."/>
            <person name="Yuan T."/>
            <person name="Jiang B."/>
            <person name="Yang W."/>
            <person name="Lam T.T.-Y."/>
            <person name="Chang Q."/>
            <person name="Ding S."/>
            <person name="Wang X."/>
            <person name="Zhu J."/>
            <person name="Ruan X."/>
            <person name="Zhao L."/>
            <person name="Wei J."/>
            <person name="Que T."/>
            <person name="Du C."/>
            <person name="Cheng J."/>
            <person name="Dai P."/>
            <person name="Han X."/>
            <person name="Huang E."/>
            <person name="Gao Y."/>
            <person name="Liu J."/>
            <person name="Shao H."/>
            <person name="Ye R."/>
            <person name="Li L."/>
            <person name="Wei W."/>
            <person name="Wang X."/>
            <person name="Wang C."/>
            <person name="Huo Q."/>
            <person name="Li W."/>
            <person name="Guo W."/>
            <person name="Chen H."/>
            <person name="Chen S."/>
            <person name="Zhou L."/>
            <person name="Zhou L."/>
            <person name="Ni X."/>
            <person name="Tian J."/>
            <person name="Zhou Y."/>
            <person name="Sheng Y."/>
            <person name="Liu T."/>
            <person name="Pan Y."/>
            <person name="Xia L."/>
            <person name="Li J."/>
            <person name="Zhao F."/>
            <person name="Cao W."/>
        </authorList>
    </citation>
    <scope>NUCLEOTIDE SEQUENCE</scope>
    <source>
        <strain evidence="6">Rsan-2018</strain>
        <tissue evidence="6">Larvae</tissue>
    </source>
</reference>